<name>A0ACB5REZ0_9CLOT</name>
<dbReference type="EMBL" id="BROD01000001">
    <property type="protein sequence ID" value="GKX67354.1"/>
    <property type="molecule type" value="Genomic_DNA"/>
</dbReference>
<proteinExistence type="predicted"/>
<keyword evidence="2" id="KW-1185">Reference proteome</keyword>
<gene>
    <name evidence="1" type="ORF">rsdtw13_26120</name>
</gene>
<dbReference type="Proteomes" id="UP001058074">
    <property type="component" value="Unassembled WGS sequence"/>
</dbReference>
<comment type="caution">
    <text evidence="1">The sequence shown here is derived from an EMBL/GenBank/DDBJ whole genome shotgun (WGS) entry which is preliminary data.</text>
</comment>
<reference evidence="1" key="1">
    <citation type="journal article" date="2025" name="Int. J. Syst. Evol. Microbiol.">
        <title>Inconstantimicrobium mannanitabidum sp. nov., a novel member of the family Clostridiaceae isolated from anoxic soil under the treatment of reductive soil disinfestation.</title>
        <authorList>
            <person name="Ueki A."/>
            <person name="Tonouchi A."/>
            <person name="Honma S."/>
            <person name="Kaku N."/>
            <person name="Ueki K."/>
        </authorList>
    </citation>
    <scope>NUCLEOTIDE SEQUENCE</scope>
    <source>
        <strain evidence="1">TW13</strain>
    </source>
</reference>
<protein>
    <submittedName>
        <fullName evidence="1">Uncharacterized protein</fullName>
    </submittedName>
</protein>
<accession>A0ACB5REZ0</accession>
<sequence length="313" mass="35847">MKIKIAAVHMNCILGDVDANMDNAKKIVEEAVNNGAELVLFPEFFTSGFAFNPKILDVVVKYEDPQIKLSKWAKEYNVIIGGSYLKYNGEDTLNTFSLTFPNGQVFTHSKDIPTIYEHFCYNDGDENNVLETPIGNIGVALCWEQIRYNTVRRMAGKVDLVLAGSCWWGFCGDDPKGFEELSEFHQELAVNAPIDMAKLLHVPVIHASYNASFEGFNFPKGDKQQTRTIMGATQVIDENAQVICRRLYNEPAEIIYSEVQYNTEPKEVTSIEANKYWIPELPELYLLCWDKINPYCEKYYEQIAKPYYKKYCK</sequence>
<evidence type="ECO:0000313" key="2">
    <source>
        <dbReference type="Proteomes" id="UP001058074"/>
    </source>
</evidence>
<organism evidence="1 2">
    <name type="scientific">Inconstantimicrobium mannanitabidum</name>
    <dbReference type="NCBI Taxonomy" id="1604901"/>
    <lineage>
        <taxon>Bacteria</taxon>
        <taxon>Bacillati</taxon>
        <taxon>Bacillota</taxon>
        <taxon>Clostridia</taxon>
        <taxon>Eubacteriales</taxon>
        <taxon>Clostridiaceae</taxon>
        <taxon>Inconstantimicrobium</taxon>
    </lineage>
</organism>
<evidence type="ECO:0000313" key="1">
    <source>
        <dbReference type="EMBL" id="GKX67354.1"/>
    </source>
</evidence>